<proteinExistence type="predicted"/>
<dbReference type="AlphaFoldDB" id="A0A1H2WFL9"/>
<dbReference type="InterPro" id="IPR009057">
    <property type="entry name" value="Homeodomain-like_sf"/>
</dbReference>
<keyword evidence="2" id="KW-1185">Reference proteome</keyword>
<evidence type="ECO:0000313" key="1">
    <source>
        <dbReference type="EMBL" id="SDW79483.1"/>
    </source>
</evidence>
<evidence type="ECO:0000313" key="2">
    <source>
        <dbReference type="Proteomes" id="UP000183400"/>
    </source>
</evidence>
<accession>A0A1H2WFL9</accession>
<reference evidence="2" key="1">
    <citation type="submission" date="2016-10" db="EMBL/GenBank/DDBJ databases">
        <authorList>
            <person name="Varghese N."/>
            <person name="Submissions S."/>
        </authorList>
    </citation>
    <scope>NUCLEOTIDE SEQUENCE [LARGE SCALE GENOMIC DNA]</scope>
    <source>
        <strain evidence="2">DSM 27839</strain>
    </source>
</reference>
<dbReference type="SUPFAM" id="SSF46689">
    <property type="entry name" value="Homeodomain-like"/>
    <property type="match status" value="1"/>
</dbReference>
<dbReference type="RefSeq" id="WP_074736118.1">
    <property type="nucleotide sequence ID" value="NZ_FNNP01000001.1"/>
</dbReference>
<dbReference type="Proteomes" id="UP000183400">
    <property type="component" value="Unassembled WGS sequence"/>
</dbReference>
<protein>
    <submittedName>
        <fullName evidence="1">Transcriptional regulator, TetR family</fullName>
    </submittedName>
</protein>
<dbReference type="STRING" id="985054.SAMN05444358_1011778"/>
<dbReference type="EMBL" id="FNNP01000001">
    <property type="protein sequence ID" value="SDW79483.1"/>
    <property type="molecule type" value="Genomic_DNA"/>
</dbReference>
<sequence length="181" mass="20020">MTVRFSKEGWLKAGLEQLAQLGPDGVKLANLCKTQGRTTGAFYFHFKDHAAFVADLIAYWEKTHTDDVMAASGAQAEHLNILVMDLDHRIEIAMRLFGYQNRMVGTKLAAIDEKRIGFLASLHAQSAAMEAASARDLAELEYAAFVGTQMLWQNDLPAQGKKLGVAFDSLVAAYLKRTRVE</sequence>
<dbReference type="OrthoDB" id="3218408at2"/>
<organism evidence="1 2">
    <name type="scientific">Ruegeria halocynthiae</name>
    <dbReference type="NCBI Taxonomy" id="985054"/>
    <lineage>
        <taxon>Bacteria</taxon>
        <taxon>Pseudomonadati</taxon>
        <taxon>Pseudomonadota</taxon>
        <taxon>Alphaproteobacteria</taxon>
        <taxon>Rhodobacterales</taxon>
        <taxon>Roseobacteraceae</taxon>
        <taxon>Ruegeria</taxon>
    </lineage>
</organism>
<name>A0A1H2WFL9_9RHOB</name>
<gene>
    <name evidence="1" type="ORF">SAMN05444358_1011778</name>
</gene>
<dbReference type="Gene3D" id="1.10.357.10">
    <property type="entry name" value="Tetracycline Repressor, domain 2"/>
    <property type="match status" value="1"/>
</dbReference>